<feature type="compositionally biased region" description="Basic residues" evidence="11">
    <location>
        <begin position="184"/>
        <end position="194"/>
    </location>
</feature>
<dbReference type="Gene3D" id="3.30.450.60">
    <property type="match status" value="1"/>
</dbReference>
<evidence type="ECO:0000256" key="1">
    <source>
        <dbReference type="ARBA" id="ARBA00004397"/>
    </source>
</evidence>
<dbReference type="AlphaFoldDB" id="A0A060T8U9"/>
<evidence type="ECO:0000256" key="6">
    <source>
        <dbReference type="ARBA" id="ARBA00023134"/>
    </source>
</evidence>
<sequence length="620" mass="67968">MLDLLLVFTNGGVVLWKKQQQKVPDSVVNGLIVNRFIDDQHKNDAVYVKDSYTVRYSHVNERGLTFAVAYRSILQVAYAPEFLNDMKRIFMHLYGEEIDDKRAASLPIAGIDFSKFNAMMDLRLEKVEEESTPSTSVAAKVSAQAAVVGSNKDTESDNAVDSANEREETPEASEGTGTPELQKKARRRGKKSKHSTPLDSPSASGGEESRKPKPKKQMRRWGEDGVAEVAGDDVVLDFSTSDQNDQDAHLPVEEVDVKSWGSANKKGEFILNDLSTELDDILKGEDTKSGGASVSNSSTGSDATGVMGFFKKYTGGKKLSEEDLKKALDAMKDQLLKKNVASEVADHLCSVVQKNLVGSTTKSWTTVEATVKESMTEALRRILTPNTSLDLLHEVQKTKQRNEKGGDGRPYVISVVGVNGVGKSTNLSKIAFWLLQNKMKVLVAACDTFRSGAVEQLKVHVRRLQELTDRMGSGEVDIFDQGYGKDAAVIAQKSIDYGKRNGFDVVLIDTAGRRHNDERLMSSLEKFGKLANPDKIIMVGEALVGTDSVQQAKNFNSAFGSARNLDFFLISKCDTVGDMIGSMVNMSYSTGIPVLFVGVGQNYTDLRNLSVDWAVKLLMN</sequence>
<dbReference type="PANTHER" id="PTHR43134">
    <property type="entry name" value="SIGNAL RECOGNITION PARTICLE RECEPTOR SUBUNIT ALPHA"/>
    <property type="match status" value="1"/>
</dbReference>
<comment type="similarity">
    <text evidence="2">Belongs to the GTP-binding SRP family.</text>
</comment>
<dbReference type="SUPFAM" id="SSF64356">
    <property type="entry name" value="SNARE-like"/>
    <property type="match status" value="1"/>
</dbReference>
<feature type="domain" description="SRP54-type proteins GTP-binding" evidence="12">
    <location>
        <begin position="593"/>
        <end position="606"/>
    </location>
</feature>
<keyword evidence="7" id="KW-0472">Membrane</keyword>
<dbReference type="InterPro" id="IPR042101">
    <property type="entry name" value="SRP54_N_sf"/>
</dbReference>
<comment type="subunit">
    <text evidence="3">Heterodimer of an alpha and a beta chain.</text>
</comment>
<accession>A0A060T8U9</accession>
<dbReference type="Pfam" id="PF00448">
    <property type="entry name" value="SRP54"/>
    <property type="match status" value="1"/>
</dbReference>
<evidence type="ECO:0000256" key="10">
    <source>
        <dbReference type="ARBA" id="ARBA00081194"/>
    </source>
</evidence>
<dbReference type="PROSITE" id="PS00300">
    <property type="entry name" value="SRP54"/>
    <property type="match status" value="1"/>
</dbReference>
<keyword evidence="6" id="KW-0342">GTP-binding</keyword>
<dbReference type="InterPro" id="IPR027417">
    <property type="entry name" value="P-loop_NTPase"/>
</dbReference>
<evidence type="ECO:0000256" key="2">
    <source>
        <dbReference type="ARBA" id="ARBA00008531"/>
    </source>
</evidence>
<dbReference type="PANTHER" id="PTHR43134:SF1">
    <property type="entry name" value="SIGNAL RECOGNITION PARTICLE RECEPTOR SUBUNIT ALPHA"/>
    <property type="match status" value="1"/>
</dbReference>
<dbReference type="Pfam" id="PF04086">
    <property type="entry name" value="SRP-alpha_N"/>
    <property type="match status" value="1"/>
</dbReference>
<dbReference type="Gene3D" id="3.40.50.300">
    <property type="entry name" value="P-loop containing nucleotide triphosphate hydrolases"/>
    <property type="match status" value="1"/>
</dbReference>
<dbReference type="CDD" id="cd17876">
    <property type="entry name" value="SRalpha_C"/>
    <property type="match status" value="1"/>
</dbReference>
<dbReference type="InterPro" id="IPR000897">
    <property type="entry name" value="SRP54_GTPase_dom"/>
</dbReference>
<gene>
    <name evidence="13" type="ORF">GNLVRS02_ARAD1C39578g</name>
</gene>
<keyword evidence="5" id="KW-0256">Endoplasmic reticulum</keyword>
<reference evidence="13" key="2">
    <citation type="submission" date="2014-06" db="EMBL/GenBank/DDBJ databases">
        <title>The complete genome of Blastobotrys (Arxula) adeninivorans LS3 - a yeast of biotechnological interest.</title>
        <authorList>
            <person name="Kunze G."/>
            <person name="Gaillardin C."/>
            <person name="Czernicka M."/>
            <person name="Durrens P."/>
            <person name="Martin T."/>
            <person name="Boer E."/>
            <person name="Gabaldon T."/>
            <person name="Cruz J."/>
            <person name="Talla E."/>
            <person name="Marck C."/>
            <person name="Goffeau A."/>
            <person name="Barbe V."/>
            <person name="Baret P."/>
            <person name="Baronian K."/>
            <person name="Beier S."/>
            <person name="Bleykasten C."/>
            <person name="Bode R."/>
            <person name="Casaregola S."/>
            <person name="Despons L."/>
            <person name="Fairhead C."/>
            <person name="Giersberg M."/>
            <person name="Gierski P."/>
            <person name="Hahnel U."/>
            <person name="Hartmann A."/>
            <person name="Jankowska D."/>
            <person name="Jubin C."/>
            <person name="Jung P."/>
            <person name="Lafontaine I."/>
            <person name="Leh-Louis V."/>
            <person name="Lemaire M."/>
            <person name="Marcet-Houben M."/>
            <person name="Mascher M."/>
            <person name="Morel G."/>
            <person name="Richard G.-F."/>
            <person name="Riechen J."/>
            <person name="Sacerdot C."/>
            <person name="Sarkar A."/>
            <person name="Savel G."/>
            <person name="Schacherer J."/>
            <person name="Sherman D."/>
            <person name="Straub M.-L."/>
            <person name="Stein N."/>
            <person name="Thierry A."/>
            <person name="Trautwein-Schult A."/>
            <person name="Westhof E."/>
            <person name="Worch S."/>
            <person name="Dujon B."/>
            <person name="Souciet J.-L."/>
            <person name="Wincker P."/>
            <person name="Scholz U."/>
            <person name="Neuveglise N."/>
        </authorList>
    </citation>
    <scope>NUCLEOTIDE SEQUENCE</scope>
    <source>
        <strain evidence="13">LS3</strain>
    </source>
</reference>
<dbReference type="SMART" id="SM00963">
    <property type="entry name" value="SRP54_N"/>
    <property type="match status" value="1"/>
</dbReference>
<evidence type="ECO:0000313" key="13">
    <source>
        <dbReference type="EMBL" id="CDP35616.1"/>
    </source>
</evidence>
<dbReference type="GO" id="GO:0006614">
    <property type="term" value="P:SRP-dependent cotranslational protein targeting to membrane"/>
    <property type="evidence" value="ECO:0007669"/>
    <property type="project" value="InterPro"/>
</dbReference>
<reference evidence="13" key="1">
    <citation type="submission" date="2014-02" db="EMBL/GenBank/DDBJ databases">
        <authorList>
            <person name="Genoscope - CEA"/>
        </authorList>
    </citation>
    <scope>NUCLEOTIDE SEQUENCE</scope>
    <source>
        <strain evidence="13">LS3</strain>
    </source>
</reference>
<evidence type="ECO:0000256" key="11">
    <source>
        <dbReference type="SAM" id="MobiDB-lite"/>
    </source>
</evidence>
<evidence type="ECO:0000259" key="12">
    <source>
        <dbReference type="PROSITE" id="PS00300"/>
    </source>
</evidence>
<dbReference type="GO" id="GO:0003924">
    <property type="term" value="F:GTPase activity"/>
    <property type="evidence" value="ECO:0007669"/>
    <property type="project" value="InterPro"/>
</dbReference>
<dbReference type="SMART" id="SM00382">
    <property type="entry name" value="AAA"/>
    <property type="match status" value="1"/>
</dbReference>
<dbReference type="GO" id="GO:0006886">
    <property type="term" value="P:intracellular protein transport"/>
    <property type="evidence" value="ECO:0007669"/>
    <property type="project" value="InterPro"/>
</dbReference>
<feature type="compositionally biased region" description="Low complexity" evidence="11">
    <location>
        <begin position="134"/>
        <end position="150"/>
    </location>
</feature>
<evidence type="ECO:0000256" key="9">
    <source>
        <dbReference type="ARBA" id="ARBA00071429"/>
    </source>
</evidence>
<evidence type="ECO:0000256" key="3">
    <source>
        <dbReference type="ARBA" id="ARBA00011870"/>
    </source>
</evidence>
<keyword evidence="4" id="KW-0547">Nucleotide-binding</keyword>
<dbReference type="InterPro" id="IPR011012">
    <property type="entry name" value="Longin-like_dom_sf"/>
</dbReference>
<dbReference type="GO" id="GO:0005525">
    <property type="term" value="F:GTP binding"/>
    <property type="evidence" value="ECO:0007669"/>
    <property type="project" value="UniProtKB-KW"/>
</dbReference>
<dbReference type="InterPro" id="IPR013822">
    <property type="entry name" value="Signal_recog_particl_SRP54_hlx"/>
</dbReference>
<evidence type="ECO:0000256" key="4">
    <source>
        <dbReference type="ARBA" id="ARBA00022741"/>
    </source>
</evidence>
<dbReference type="FunFam" id="1.20.120.140:FF:000009">
    <property type="entry name" value="Signal sequence receptor alpha subunit"/>
    <property type="match status" value="1"/>
</dbReference>
<protein>
    <recommendedName>
        <fullName evidence="9">Signal recognition particle receptor subunit alpha homolog</fullName>
    </recommendedName>
    <alternativeName>
        <fullName evidence="10">Docking protein alpha</fullName>
    </alternativeName>
</protein>
<dbReference type="FunFam" id="3.40.50.300:FF:000566">
    <property type="entry name" value="Signal recognition particle receptor subunit alpha"/>
    <property type="match status" value="1"/>
</dbReference>
<dbReference type="GO" id="GO:0005047">
    <property type="term" value="F:signal recognition particle binding"/>
    <property type="evidence" value="ECO:0007669"/>
    <property type="project" value="InterPro"/>
</dbReference>
<feature type="region of interest" description="Disordered" evidence="11">
    <location>
        <begin position="130"/>
        <end position="223"/>
    </location>
</feature>
<keyword evidence="8" id="KW-0675">Receptor</keyword>
<dbReference type="Pfam" id="PF02881">
    <property type="entry name" value="SRP54_N"/>
    <property type="match status" value="1"/>
</dbReference>
<dbReference type="Gene3D" id="1.20.120.140">
    <property type="entry name" value="Signal recognition particle SRP54, nucleotide-binding domain"/>
    <property type="match status" value="1"/>
</dbReference>
<evidence type="ECO:0000256" key="8">
    <source>
        <dbReference type="ARBA" id="ARBA00023170"/>
    </source>
</evidence>
<dbReference type="InterPro" id="IPR036225">
    <property type="entry name" value="SRP/SRP_N"/>
</dbReference>
<dbReference type="GO" id="GO:0005785">
    <property type="term" value="C:signal recognition particle receptor complex"/>
    <property type="evidence" value="ECO:0007669"/>
    <property type="project" value="InterPro"/>
</dbReference>
<evidence type="ECO:0000256" key="5">
    <source>
        <dbReference type="ARBA" id="ARBA00022824"/>
    </source>
</evidence>
<dbReference type="InterPro" id="IPR003593">
    <property type="entry name" value="AAA+_ATPase"/>
</dbReference>
<proteinExistence type="inferred from homology"/>
<dbReference type="EMBL" id="HG937693">
    <property type="protein sequence ID" value="CDP35616.1"/>
    <property type="molecule type" value="Genomic_DNA"/>
</dbReference>
<organism evidence="13">
    <name type="scientific">Blastobotrys adeninivorans</name>
    <name type="common">Yeast</name>
    <name type="synonym">Arxula adeninivorans</name>
    <dbReference type="NCBI Taxonomy" id="409370"/>
    <lineage>
        <taxon>Eukaryota</taxon>
        <taxon>Fungi</taxon>
        <taxon>Dikarya</taxon>
        <taxon>Ascomycota</taxon>
        <taxon>Saccharomycotina</taxon>
        <taxon>Dipodascomycetes</taxon>
        <taxon>Dipodascales</taxon>
        <taxon>Trichomonascaceae</taxon>
        <taxon>Blastobotrys</taxon>
    </lineage>
</organism>
<evidence type="ECO:0000256" key="7">
    <source>
        <dbReference type="ARBA" id="ARBA00023136"/>
    </source>
</evidence>
<dbReference type="SMART" id="SM00962">
    <property type="entry name" value="SRP54"/>
    <property type="match status" value="1"/>
</dbReference>
<dbReference type="CDD" id="cd14826">
    <property type="entry name" value="SR_alpha_SRX"/>
    <property type="match status" value="1"/>
</dbReference>
<dbReference type="SUPFAM" id="SSF47364">
    <property type="entry name" value="Domain of the SRP/SRP receptor G-proteins"/>
    <property type="match status" value="1"/>
</dbReference>
<comment type="subcellular location">
    <subcellularLocation>
        <location evidence="1">Endoplasmic reticulum membrane</location>
        <topology evidence="1">Peripheral membrane protein</topology>
        <orientation evidence="1">Cytoplasmic side</orientation>
    </subcellularLocation>
</comment>
<dbReference type="PhylomeDB" id="A0A060T8U9"/>
<dbReference type="SUPFAM" id="SSF52540">
    <property type="entry name" value="P-loop containing nucleoside triphosphate hydrolases"/>
    <property type="match status" value="1"/>
</dbReference>
<dbReference type="InterPro" id="IPR007222">
    <property type="entry name" value="Sig_recog_particle_rcpt_asu_N"/>
</dbReference>
<name>A0A060T8U9_BLAAD</name>